<proteinExistence type="predicted"/>
<reference evidence="1 2" key="1">
    <citation type="submission" date="2017-02" db="EMBL/GenBank/DDBJ databases">
        <title>Characterization and complete genome sequence of Yersinia bacteriophage, fHe-Yen9-01.</title>
        <authorList>
            <person name="Jun J.W."/>
            <person name="Wicklund A."/>
            <person name="Skurnik M."/>
        </authorList>
    </citation>
    <scope>NUCLEOTIDE SEQUENCE [LARGE SCALE GENOMIC DNA]</scope>
</reference>
<protein>
    <submittedName>
        <fullName evidence="1">Uncharacterized protein</fullName>
    </submittedName>
</protein>
<dbReference type="Pfam" id="PF10465">
    <property type="entry name" value="Inhibitor_I24"/>
    <property type="match status" value="1"/>
</dbReference>
<gene>
    <name evidence="1" type="ORF">fHeYen901_86</name>
</gene>
<keyword evidence="2" id="KW-1185">Reference proteome</keyword>
<dbReference type="Proteomes" id="UP000222840">
    <property type="component" value="Segment"/>
</dbReference>
<organism evidence="1 2">
    <name type="scientific">Yersinia phage fHe-Yen9-01</name>
    <dbReference type="NCBI Taxonomy" id="1965363"/>
    <lineage>
        <taxon>Viruses</taxon>
        <taxon>Duplodnaviria</taxon>
        <taxon>Heunggongvirae</taxon>
        <taxon>Uroviricota</taxon>
        <taxon>Caudoviricetes</taxon>
        <taxon>Pantevenvirales</taxon>
        <taxon>Straboviridae</taxon>
        <taxon>Tevenvirinae</taxon>
        <taxon>Tegunavirus</taxon>
        <taxon>Tegunavirus fheyen901</taxon>
    </lineage>
</organism>
<accession>A0A1V0DXI1</accession>
<name>A0A1V0DXI1_9CAUD</name>
<dbReference type="EMBL" id="KY593455">
    <property type="protein sequence ID" value="ARB05859.1"/>
    <property type="molecule type" value="Genomic_DNA"/>
</dbReference>
<dbReference type="InterPro" id="IPR019506">
    <property type="entry name" value="Pept-inhibitor_PinA"/>
</dbReference>
<evidence type="ECO:0000313" key="2">
    <source>
        <dbReference type="Proteomes" id="UP000222840"/>
    </source>
</evidence>
<sequence>MLNIGQCYKIIGEDFDSGSGTVVYHPEFKKGAEFKVVKIEEKRWATGITAVQFRAGPLIDITEFPNSLFWAFYTDNDMAHLIEQIEEISSDPIEVINDFNMYAGRPIVLALDKMASQENCDTEEYDLIVKAAAYIRWLEKELDCPSF</sequence>
<evidence type="ECO:0000313" key="1">
    <source>
        <dbReference type="EMBL" id="ARB05859.1"/>
    </source>
</evidence>